<name>A0AAW0PAT0_9GOBI</name>
<evidence type="ECO:0000313" key="3">
    <source>
        <dbReference type="Proteomes" id="UP001460270"/>
    </source>
</evidence>
<dbReference type="InterPro" id="IPR016186">
    <property type="entry name" value="C-type_lectin-like/link_sf"/>
</dbReference>
<dbReference type="InterPro" id="IPR016187">
    <property type="entry name" value="CTDL_fold"/>
</dbReference>
<reference evidence="3" key="1">
    <citation type="submission" date="2024-04" db="EMBL/GenBank/DDBJ databases">
        <title>Salinicola lusitanus LLJ914,a marine bacterium isolated from the Okinawa Trough.</title>
        <authorList>
            <person name="Li J."/>
        </authorList>
    </citation>
    <scope>NUCLEOTIDE SEQUENCE [LARGE SCALE GENOMIC DNA]</scope>
</reference>
<dbReference type="CDD" id="cd00037">
    <property type="entry name" value="CLECT"/>
    <property type="match status" value="1"/>
</dbReference>
<protein>
    <recommendedName>
        <fullName evidence="1">C-type lectin domain-containing protein</fullName>
    </recommendedName>
</protein>
<organism evidence="2 3">
    <name type="scientific">Mugilogobius chulae</name>
    <name type="common">yellowstripe goby</name>
    <dbReference type="NCBI Taxonomy" id="88201"/>
    <lineage>
        <taxon>Eukaryota</taxon>
        <taxon>Metazoa</taxon>
        <taxon>Chordata</taxon>
        <taxon>Craniata</taxon>
        <taxon>Vertebrata</taxon>
        <taxon>Euteleostomi</taxon>
        <taxon>Actinopterygii</taxon>
        <taxon>Neopterygii</taxon>
        <taxon>Teleostei</taxon>
        <taxon>Neoteleostei</taxon>
        <taxon>Acanthomorphata</taxon>
        <taxon>Gobiaria</taxon>
        <taxon>Gobiiformes</taxon>
        <taxon>Gobioidei</taxon>
        <taxon>Gobiidae</taxon>
        <taxon>Gobionellinae</taxon>
        <taxon>Mugilogobius</taxon>
    </lineage>
</organism>
<keyword evidence="3" id="KW-1185">Reference proteome</keyword>
<dbReference type="AlphaFoldDB" id="A0AAW0PAT0"/>
<feature type="domain" description="C-type lectin" evidence="1">
    <location>
        <begin position="181"/>
        <end position="285"/>
    </location>
</feature>
<dbReference type="SMART" id="SM00034">
    <property type="entry name" value="CLECT"/>
    <property type="match status" value="2"/>
</dbReference>
<dbReference type="Pfam" id="PF00059">
    <property type="entry name" value="Lectin_C"/>
    <property type="match status" value="1"/>
</dbReference>
<dbReference type="PANTHER" id="PTHR45784">
    <property type="entry name" value="C-TYPE LECTIN DOMAIN FAMILY 20 MEMBER A-RELATED"/>
    <property type="match status" value="1"/>
</dbReference>
<comment type="caution">
    <text evidence="2">The sequence shown here is derived from an EMBL/GenBank/DDBJ whole genome shotgun (WGS) entry which is preliminary data.</text>
</comment>
<proteinExistence type="predicted"/>
<dbReference type="PROSITE" id="PS50041">
    <property type="entry name" value="C_TYPE_LECTIN_2"/>
    <property type="match status" value="3"/>
</dbReference>
<dbReference type="Gene3D" id="3.10.100.10">
    <property type="entry name" value="Mannose-Binding Protein A, subunit A"/>
    <property type="match status" value="3"/>
</dbReference>
<dbReference type="EMBL" id="JBBPFD010000008">
    <property type="protein sequence ID" value="KAK7916413.1"/>
    <property type="molecule type" value="Genomic_DNA"/>
</dbReference>
<gene>
    <name evidence="2" type="ORF">WMY93_012174</name>
</gene>
<dbReference type="InterPro" id="IPR001304">
    <property type="entry name" value="C-type_lectin-like"/>
</dbReference>
<dbReference type="PANTHER" id="PTHR45784:SF3">
    <property type="entry name" value="C-TYPE LECTIN DOMAIN FAMILY 4 MEMBER K-LIKE-RELATED"/>
    <property type="match status" value="1"/>
</dbReference>
<sequence length="421" mass="48339">MNYCNSMQNVLFSSQMCPTQSHSNQDVFTHSSYFLKRSFVFATLPFFLERMKLLLLLLLCGTGLCSVIWRNTWNEYDPKTWREAQADCKFKSADLLTIVSQSDIEKAYMDSYYAWIGLRLDGQEWVWDDGTTLYDAGSGSFGEHEPDNGENCALAKYSRDKARGDDCEKRHFYFCHYQDENNERKYKFYYETKSWADAFQFCRDTDNQYLAVFNNWDDFPKNEKRDFPVWTGLYHDGESWKWSDGEYSDFWKWGPGFESGSDNASGLCGVVWSQNASAPCGDVWSQNASGLCGAVWSQNKTMFVHNCSDVFPYLCYSHNLVLVKENMTWEEALEECKVVNSSQRHQLLSVEQSELLFANSKAIDAQTDKVWLGLRFLAGSWFWSNGETVSLPGLPSCPESKLGCGALRLDRTSNGSMPQPT</sequence>
<dbReference type="SUPFAM" id="SSF56436">
    <property type="entry name" value="C-type lectin-like"/>
    <property type="match status" value="3"/>
</dbReference>
<feature type="domain" description="C-type lectin" evidence="1">
    <location>
        <begin position="77"/>
        <end position="176"/>
    </location>
</feature>
<feature type="domain" description="C-type lectin" evidence="1">
    <location>
        <begin position="311"/>
        <end position="408"/>
    </location>
</feature>
<dbReference type="Proteomes" id="UP001460270">
    <property type="component" value="Unassembled WGS sequence"/>
</dbReference>
<accession>A0AAW0PAT0</accession>
<evidence type="ECO:0000259" key="1">
    <source>
        <dbReference type="PROSITE" id="PS50041"/>
    </source>
</evidence>
<evidence type="ECO:0000313" key="2">
    <source>
        <dbReference type="EMBL" id="KAK7916413.1"/>
    </source>
</evidence>